<protein>
    <submittedName>
        <fullName evidence="1">Uncharacterized protein</fullName>
    </submittedName>
</protein>
<dbReference type="PANTHER" id="PTHR35440:SF1">
    <property type="entry name" value="TESTIS-EXPRESSED PROTEIN 36"/>
    <property type="match status" value="1"/>
</dbReference>
<dbReference type="Proteomes" id="UP000288216">
    <property type="component" value="Unassembled WGS sequence"/>
</dbReference>
<gene>
    <name evidence="1" type="ORF">scyTo_0005996</name>
</gene>
<dbReference type="OMA" id="QTEHTIE"/>
<comment type="caution">
    <text evidence="1">The sequence shown here is derived from an EMBL/GenBank/DDBJ whole genome shotgun (WGS) entry which is preliminary data.</text>
</comment>
<evidence type="ECO:0000313" key="1">
    <source>
        <dbReference type="EMBL" id="GCB71580.1"/>
    </source>
</evidence>
<evidence type="ECO:0000313" key="2">
    <source>
        <dbReference type="Proteomes" id="UP000288216"/>
    </source>
</evidence>
<dbReference type="AlphaFoldDB" id="A0A401PEJ5"/>
<proteinExistence type="predicted"/>
<dbReference type="OrthoDB" id="10003408at2759"/>
<organism evidence="1 2">
    <name type="scientific">Scyliorhinus torazame</name>
    <name type="common">Cloudy catshark</name>
    <name type="synonym">Catulus torazame</name>
    <dbReference type="NCBI Taxonomy" id="75743"/>
    <lineage>
        <taxon>Eukaryota</taxon>
        <taxon>Metazoa</taxon>
        <taxon>Chordata</taxon>
        <taxon>Craniata</taxon>
        <taxon>Vertebrata</taxon>
        <taxon>Chondrichthyes</taxon>
        <taxon>Elasmobranchii</taxon>
        <taxon>Galeomorphii</taxon>
        <taxon>Galeoidea</taxon>
        <taxon>Carcharhiniformes</taxon>
        <taxon>Scyliorhinidae</taxon>
        <taxon>Scyliorhinus</taxon>
    </lineage>
</organism>
<accession>A0A401PEJ5</accession>
<reference evidence="1 2" key="1">
    <citation type="journal article" date="2018" name="Nat. Ecol. Evol.">
        <title>Shark genomes provide insights into elasmobranch evolution and the origin of vertebrates.</title>
        <authorList>
            <person name="Hara Y"/>
            <person name="Yamaguchi K"/>
            <person name="Onimaru K"/>
            <person name="Kadota M"/>
            <person name="Koyanagi M"/>
            <person name="Keeley SD"/>
            <person name="Tatsumi K"/>
            <person name="Tanaka K"/>
            <person name="Motone F"/>
            <person name="Kageyama Y"/>
            <person name="Nozu R"/>
            <person name="Adachi N"/>
            <person name="Nishimura O"/>
            <person name="Nakagawa R"/>
            <person name="Tanegashima C"/>
            <person name="Kiyatake I"/>
            <person name="Matsumoto R"/>
            <person name="Murakumo K"/>
            <person name="Nishida K"/>
            <person name="Terakita A"/>
            <person name="Kuratani S"/>
            <person name="Sato K"/>
            <person name="Hyodo S Kuraku.S."/>
        </authorList>
    </citation>
    <scope>NUCLEOTIDE SEQUENCE [LARGE SCALE GENOMIC DNA]</scope>
</reference>
<keyword evidence="2" id="KW-1185">Reference proteome</keyword>
<name>A0A401PEJ5_SCYTO</name>
<sequence>MFGDRGRAGSAPFNLLADPRVLNGGDTHTEELRGNDVALKSISTVTENRNGIWERMPKGRYCNPSTRNDGQWFYHPNSQESQFCRMPESTRNNCNTRPIQNLSPSKLNDKLPSLYDAHEKGLGREKRNITKQTEHTIELWDHGNPREMSGRFGFTTYQTSYQGNQETERPFCRRFPKIPSKNSQNAHAQNPTDILWFGKNRKIVGSQSFTGLNTCSGPRDDNARILEDIFKKVVN</sequence>
<dbReference type="EMBL" id="BFAA01001953">
    <property type="protein sequence ID" value="GCB71580.1"/>
    <property type="molecule type" value="Genomic_DNA"/>
</dbReference>
<dbReference type="PANTHER" id="PTHR35440">
    <property type="entry name" value="TESTIS-EXPRESSED PROTEIN 36"/>
    <property type="match status" value="1"/>
</dbReference>